<evidence type="ECO:0000256" key="4">
    <source>
        <dbReference type="ARBA" id="ARBA00022730"/>
    </source>
</evidence>
<evidence type="ECO:0000259" key="12">
    <source>
        <dbReference type="PROSITE" id="PS51721"/>
    </source>
</evidence>
<dbReference type="EMBL" id="CM001488">
    <property type="protein sequence ID" value="EIM62281.1"/>
    <property type="molecule type" value="Genomic_DNA"/>
</dbReference>
<keyword evidence="8 10" id="KW-0694">RNA-binding</keyword>
<evidence type="ECO:0000313" key="13">
    <source>
        <dbReference type="EMBL" id="EIM62281.1"/>
    </source>
</evidence>
<dbReference type="InterPro" id="IPR004881">
    <property type="entry name" value="Ribosome_biogen_GTPase_RsgA"/>
</dbReference>
<keyword evidence="5 10" id="KW-0547">Nucleotide-binding</keyword>
<feature type="binding site" evidence="10">
    <location>
        <position position="306"/>
    </location>
    <ligand>
        <name>Zn(2+)</name>
        <dbReference type="ChEBI" id="CHEBI:29105"/>
    </ligand>
</feature>
<feature type="binding site" evidence="10">
    <location>
        <position position="293"/>
    </location>
    <ligand>
        <name>Zn(2+)</name>
        <dbReference type="ChEBI" id="CHEBI:29105"/>
    </ligand>
</feature>
<dbReference type="GO" id="GO:0005525">
    <property type="term" value="F:GTP binding"/>
    <property type="evidence" value="ECO:0007669"/>
    <property type="project" value="UniProtKB-UniRule"/>
</dbReference>
<reference evidence="13 14" key="2">
    <citation type="submission" date="2012-02" db="EMBL/GenBank/DDBJ databases">
        <title>Improved High-Quality Draft sequence of Desulfobacter postgatei 2ac9.</title>
        <authorList>
            <consortium name="US DOE Joint Genome Institute"/>
            <person name="Lucas S."/>
            <person name="Han J."/>
            <person name="Lapidus A."/>
            <person name="Cheng J.-F."/>
            <person name="Goodwin L."/>
            <person name="Pitluck S."/>
            <person name="Peters L."/>
            <person name="Ovchinnikova G."/>
            <person name="Held B."/>
            <person name="Detter J.C."/>
            <person name="Han C."/>
            <person name="Tapia R."/>
            <person name="Land M."/>
            <person name="Hauser L."/>
            <person name="Kyrpides N."/>
            <person name="Ivanova N."/>
            <person name="Pagani I."/>
            <person name="Orellana R."/>
            <person name="Lovley D."/>
            <person name="Woyke T."/>
        </authorList>
    </citation>
    <scope>NUCLEOTIDE SEQUENCE [LARGE SCALE GENOMIC DNA]</scope>
    <source>
        <strain evidence="13 14">2ac9</strain>
    </source>
</reference>
<evidence type="ECO:0000256" key="2">
    <source>
        <dbReference type="ARBA" id="ARBA00022517"/>
    </source>
</evidence>
<keyword evidence="1 10" id="KW-0963">Cytoplasm</keyword>
<sequence>MSNKNSLQQDNNFKYLSHLGWSSHFQTQLKRFDKNSFFPARVTGVRKRYFFINDGKKEILATPAGKLQQENSSTYPVVGDWVLVRQTAIEGILSRKNALTRGAAGMHSRKTGEYREQTIAANLDSVFIVTGLDRDFNLRRLERYLTLVYNCELTPVIILTKGDLHQDPEHFVNEAESIAFGVPVHLVSAFNDSGLSELTPYLAHGRTSVMVGSSGTGKSTLINRLCGENVQATGEVSASVGKGTHTTTSRDLIMMPQGGMIIDNPGIREISFWDIDQGVESTFPEIEEFAAGCRFSDCTHAHEPGCRVLQAVQEGELTEARLENYLKMKRELEYICARKNKSADRVEKERWRDVSMNIKSINKKKSFE</sequence>
<dbReference type="PANTHER" id="PTHR32120:SF10">
    <property type="entry name" value="SMALL RIBOSOMAL SUBUNIT BIOGENESIS GTPASE RSGA"/>
    <property type="match status" value="1"/>
</dbReference>
<keyword evidence="14" id="KW-1185">Reference proteome</keyword>
<dbReference type="RefSeq" id="WP_004070727.1">
    <property type="nucleotide sequence ID" value="NZ_CM001488.1"/>
</dbReference>
<dbReference type="HOGENOM" id="CLU_033617_0_1_7"/>
<comment type="subcellular location">
    <subcellularLocation>
        <location evidence="10">Cytoplasm</location>
    </subcellularLocation>
</comment>
<dbReference type="SUPFAM" id="SSF52540">
    <property type="entry name" value="P-loop containing nucleoside triphosphate hydrolases"/>
    <property type="match status" value="1"/>
</dbReference>
<protein>
    <recommendedName>
        <fullName evidence="10">Small ribosomal subunit biogenesis GTPase RsgA</fullName>
        <ecNumber evidence="10">3.6.1.-</ecNumber>
    </recommendedName>
</protein>
<dbReference type="PROSITE" id="PS50936">
    <property type="entry name" value="ENGC_GTPASE"/>
    <property type="match status" value="1"/>
</dbReference>
<dbReference type="GO" id="GO:0042274">
    <property type="term" value="P:ribosomal small subunit biogenesis"/>
    <property type="evidence" value="ECO:0007669"/>
    <property type="project" value="UniProtKB-UniRule"/>
</dbReference>
<gene>
    <name evidence="10" type="primary">rsgA</name>
    <name evidence="13" type="ORF">DespoDRAFT_00242</name>
</gene>
<keyword evidence="7 10" id="KW-0862">Zinc</keyword>
<evidence type="ECO:0000256" key="1">
    <source>
        <dbReference type="ARBA" id="ARBA00022490"/>
    </source>
</evidence>
<dbReference type="InterPro" id="IPR010914">
    <property type="entry name" value="RsgA_GTPase_dom"/>
</dbReference>
<keyword evidence="9 10" id="KW-0342">GTP-binding</keyword>
<evidence type="ECO:0000256" key="5">
    <source>
        <dbReference type="ARBA" id="ARBA00022741"/>
    </source>
</evidence>
<keyword evidence="6 10" id="KW-0378">Hydrolase</keyword>
<evidence type="ECO:0000313" key="14">
    <source>
        <dbReference type="Proteomes" id="UP000005778"/>
    </source>
</evidence>
<dbReference type="NCBIfam" id="TIGR00157">
    <property type="entry name" value="ribosome small subunit-dependent GTPase A"/>
    <property type="match status" value="1"/>
</dbReference>
<reference evidence="13 14" key="1">
    <citation type="submission" date="2011-09" db="EMBL/GenBank/DDBJ databases">
        <authorList>
            <consortium name="US DOE Joint Genome Institute (JGI-PGF)"/>
            <person name="Lucas S."/>
            <person name="Han J."/>
            <person name="Lapidus A."/>
            <person name="Cheng J.-F."/>
            <person name="Goodwin L."/>
            <person name="Pitluck S."/>
            <person name="Peters L."/>
            <person name="Land M.L."/>
            <person name="Hauser L."/>
            <person name="Orellana R."/>
            <person name="Lovley D."/>
            <person name="Woyke T.J."/>
        </authorList>
    </citation>
    <scope>NUCLEOTIDE SEQUENCE [LARGE SCALE GENOMIC DNA]</scope>
    <source>
        <strain evidence="13 14">2ac9</strain>
    </source>
</reference>
<feature type="binding site" evidence="10">
    <location>
        <position position="300"/>
    </location>
    <ligand>
        <name>Zn(2+)</name>
        <dbReference type="ChEBI" id="CHEBI:29105"/>
    </ligand>
</feature>
<dbReference type="OrthoDB" id="9809485at2"/>
<dbReference type="eggNOG" id="COG1162">
    <property type="taxonomic scope" value="Bacteria"/>
</dbReference>
<evidence type="ECO:0000256" key="8">
    <source>
        <dbReference type="ARBA" id="ARBA00022884"/>
    </source>
</evidence>
<organism evidence="13 14">
    <name type="scientific">Desulfobacter postgatei 2ac9</name>
    <dbReference type="NCBI Taxonomy" id="879212"/>
    <lineage>
        <taxon>Bacteria</taxon>
        <taxon>Pseudomonadati</taxon>
        <taxon>Thermodesulfobacteriota</taxon>
        <taxon>Desulfobacteria</taxon>
        <taxon>Desulfobacterales</taxon>
        <taxon>Desulfobacteraceae</taxon>
        <taxon>Desulfobacter</taxon>
    </lineage>
</organism>
<dbReference type="InterPro" id="IPR030378">
    <property type="entry name" value="G_CP_dom"/>
</dbReference>
<dbReference type="PROSITE" id="PS51721">
    <property type="entry name" value="G_CP"/>
    <property type="match status" value="1"/>
</dbReference>
<evidence type="ECO:0000256" key="10">
    <source>
        <dbReference type="HAMAP-Rule" id="MF_01820"/>
    </source>
</evidence>
<feature type="binding site" evidence="10">
    <location>
        <begin position="160"/>
        <end position="163"/>
    </location>
    <ligand>
        <name>GTP</name>
        <dbReference type="ChEBI" id="CHEBI:37565"/>
    </ligand>
</feature>
<dbReference type="InterPro" id="IPR027417">
    <property type="entry name" value="P-loop_NTPase"/>
</dbReference>
<evidence type="ECO:0000256" key="3">
    <source>
        <dbReference type="ARBA" id="ARBA00022723"/>
    </source>
</evidence>
<feature type="domain" description="CP-type G" evidence="12">
    <location>
        <begin position="114"/>
        <end position="270"/>
    </location>
</feature>
<comment type="similarity">
    <text evidence="10">Belongs to the TRAFAC class YlqF/YawG GTPase family. RsgA subfamily.</text>
</comment>
<dbReference type="AlphaFoldDB" id="I5AYG8"/>
<feature type="domain" description="EngC GTPase" evidence="11">
    <location>
        <begin position="121"/>
        <end position="268"/>
    </location>
</feature>
<comment type="cofactor">
    <cofactor evidence="10">
        <name>Zn(2+)</name>
        <dbReference type="ChEBI" id="CHEBI:29105"/>
    </cofactor>
    <text evidence="10">Binds 1 zinc ion per subunit.</text>
</comment>
<dbReference type="HAMAP" id="MF_01820">
    <property type="entry name" value="GTPase_RsgA"/>
    <property type="match status" value="1"/>
</dbReference>
<dbReference type="GO" id="GO:0019843">
    <property type="term" value="F:rRNA binding"/>
    <property type="evidence" value="ECO:0007669"/>
    <property type="project" value="UniProtKB-KW"/>
</dbReference>
<comment type="subunit">
    <text evidence="10">Monomer. Associates with 30S ribosomal subunit, binds 16S rRNA.</text>
</comment>
<keyword evidence="3 10" id="KW-0479">Metal-binding</keyword>
<evidence type="ECO:0000256" key="9">
    <source>
        <dbReference type="ARBA" id="ARBA00023134"/>
    </source>
</evidence>
<name>I5AYG8_9BACT</name>
<dbReference type="CDD" id="cd01854">
    <property type="entry name" value="YjeQ_EngC"/>
    <property type="match status" value="1"/>
</dbReference>
<feature type="binding site" evidence="10">
    <location>
        <begin position="212"/>
        <end position="220"/>
    </location>
    <ligand>
        <name>GTP</name>
        <dbReference type="ChEBI" id="CHEBI:37565"/>
    </ligand>
</feature>
<dbReference type="PANTHER" id="PTHR32120">
    <property type="entry name" value="SMALL RIBOSOMAL SUBUNIT BIOGENESIS GTPASE RSGA"/>
    <property type="match status" value="1"/>
</dbReference>
<feature type="binding site" evidence="10">
    <location>
        <position position="298"/>
    </location>
    <ligand>
        <name>Zn(2+)</name>
        <dbReference type="ChEBI" id="CHEBI:29105"/>
    </ligand>
</feature>
<dbReference type="Proteomes" id="UP000005778">
    <property type="component" value="Chromosome"/>
</dbReference>
<keyword evidence="4 10" id="KW-0699">rRNA-binding</keyword>
<comment type="function">
    <text evidence="10">One of several proteins that assist in the late maturation steps of the functional core of the 30S ribosomal subunit. Helps release RbfA from mature subunits. May play a role in the assembly of ribosomal proteins into the subunit. Circularly permuted GTPase that catalyzes slow GTP hydrolysis, GTPase activity is stimulated by the 30S ribosomal subunit.</text>
</comment>
<dbReference type="EC" id="3.6.1.-" evidence="10"/>
<evidence type="ECO:0000259" key="11">
    <source>
        <dbReference type="PROSITE" id="PS50936"/>
    </source>
</evidence>
<dbReference type="STRING" id="879212.DespoDRAFT_00242"/>
<dbReference type="GO" id="GO:0005737">
    <property type="term" value="C:cytoplasm"/>
    <property type="evidence" value="ECO:0007669"/>
    <property type="project" value="UniProtKB-SubCell"/>
</dbReference>
<dbReference type="Gene3D" id="1.10.40.50">
    <property type="entry name" value="Probable gtpase engc, domain 3"/>
    <property type="match status" value="1"/>
</dbReference>
<dbReference type="Pfam" id="PF03193">
    <property type="entry name" value="RsgA_GTPase"/>
    <property type="match status" value="1"/>
</dbReference>
<dbReference type="Gene3D" id="3.40.50.300">
    <property type="entry name" value="P-loop containing nucleotide triphosphate hydrolases"/>
    <property type="match status" value="1"/>
</dbReference>
<dbReference type="GO" id="GO:0046872">
    <property type="term" value="F:metal ion binding"/>
    <property type="evidence" value="ECO:0007669"/>
    <property type="project" value="UniProtKB-KW"/>
</dbReference>
<evidence type="ECO:0000256" key="7">
    <source>
        <dbReference type="ARBA" id="ARBA00022833"/>
    </source>
</evidence>
<accession>I5AYG8</accession>
<keyword evidence="2 10" id="KW-0690">Ribosome biogenesis</keyword>
<evidence type="ECO:0000256" key="6">
    <source>
        <dbReference type="ARBA" id="ARBA00022801"/>
    </source>
</evidence>
<proteinExistence type="inferred from homology"/>
<dbReference type="GO" id="GO:0003924">
    <property type="term" value="F:GTPase activity"/>
    <property type="evidence" value="ECO:0007669"/>
    <property type="project" value="UniProtKB-UniRule"/>
</dbReference>